<reference evidence="3" key="1">
    <citation type="journal article" date="2019" name="Int. J. Syst. Evol. Microbiol.">
        <title>The Global Catalogue of Microorganisms (GCM) 10K type strain sequencing project: providing services to taxonomists for standard genome sequencing and annotation.</title>
        <authorList>
            <consortium name="The Broad Institute Genomics Platform"/>
            <consortium name="The Broad Institute Genome Sequencing Center for Infectious Disease"/>
            <person name="Wu L."/>
            <person name="Ma J."/>
        </authorList>
    </citation>
    <scope>NUCLEOTIDE SEQUENCE [LARGE SCALE GENOMIC DNA]</scope>
    <source>
        <strain evidence="3">CECT 7297</strain>
    </source>
</reference>
<dbReference type="Pfam" id="PF05597">
    <property type="entry name" value="Phasin"/>
    <property type="match status" value="1"/>
</dbReference>
<sequence length="156" mass="17705">MTDKKRPSKQTRTPVPKADEDSLMAGRIRDSARQIWLAGLGAYTKAEEDAGRFFERLVHEGEEIETKTRGLVERQVRAVEHRVEDVRDRATGTWDRLETMFDERVAGALKRLGIPRREDLERLEQRVAELEQKLAEQDSSGSRSVGGVSPGSDEEE</sequence>
<dbReference type="Gene3D" id="1.20.120.20">
    <property type="entry name" value="Apolipoprotein"/>
    <property type="match status" value="1"/>
</dbReference>
<comment type="caution">
    <text evidence="2">The sequence shown here is derived from an EMBL/GenBank/DDBJ whole genome shotgun (WGS) entry which is preliminary data.</text>
</comment>
<evidence type="ECO:0000313" key="3">
    <source>
        <dbReference type="Proteomes" id="UP001595798"/>
    </source>
</evidence>
<feature type="region of interest" description="Disordered" evidence="1">
    <location>
        <begin position="1"/>
        <end position="24"/>
    </location>
</feature>
<evidence type="ECO:0000313" key="2">
    <source>
        <dbReference type="EMBL" id="MFC4260450.1"/>
    </source>
</evidence>
<proteinExistence type="predicted"/>
<protein>
    <submittedName>
        <fullName evidence="2">Phasin family protein</fullName>
    </submittedName>
</protein>
<feature type="compositionally biased region" description="Low complexity" evidence="1">
    <location>
        <begin position="139"/>
        <end position="156"/>
    </location>
</feature>
<dbReference type="Proteomes" id="UP001595798">
    <property type="component" value="Unassembled WGS sequence"/>
</dbReference>
<dbReference type="PANTHER" id="PTHR38664">
    <property type="entry name" value="SLR0058 PROTEIN"/>
    <property type="match status" value="1"/>
</dbReference>
<dbReference type="NCBIfam" id="TIGR01837">
    <property type="entry name" value="PHA_granule_1"/>
    <property type="match status" value="1"/>
</dbReference>
<evidence type="ECO:0000256" key="1">
    <source>
        <dbReference type="SAM" id="MobiDB-lite"/>
    </source>
</evidence>
<gene>
    <name evidence="2" type="ORF">ACFOZ5_15630</name>
</gene>
<dbReference type="EMBL" id="JBHSDI010000057">
    <property type="protein sequence ID" value="MFC4260450.1"/>
    <property type="molecule type" value="Genomic_DNA"/>
</dbReference>
<dbReference type="RefSeq" id="WP_379888979.1">
    <property type="nucleotide sequence ID" value="NZ_JBHSDI010000057.1"/>
</dbReference>
<dbReference type="PANTHER" id="PTHR38664:SF1">
    <property type="entry name" value="SLR0058 PROTEIN"/>
    <property type="match status" value="1"/>
</dbReference>
<organism evidence="2 3">
    <name type="scientific">Marinobacter lacisalsi</name>
    <dbReference type="NCBI Taxonomy" id="475979"/>
    <lineage>
        <taxon>Bacteria</taxon>
        <taxon>Pseudomonadati</taxon>
        <taxon>Pseudomonadota</taxon>
        <taxon>Gammaproteobacteria</taxon>
        <taxon>Pseudomonadales</taxon>
        <taxon>Marinobacteraceae</taxon>
        <taxon>Marinobacter</taxon>
    </lineage>
</organism>
<keyword evidence="3" id="KW-1185">Reference proteome</keyword>
<accession>A0ABV8QJC8</accession>
<feature type="region of interest" description="Disordered" evidence="1">
    <location>
        <begin position="132"/>
        <end position="156"/>
    </location>
</feature>
<dbReference type="InterPro" id="IPR008769">
    <property type="entry name" value="PhaF_PhaI"/>
</dbReference>
<name>A0ABV8QJC8_9GAMM</name>